<dbReference type="PANTHER" id="PTHR34153">
    <property type="entry name" value="SI:CH211-262H13.3-RELATED-RELATED"/>
    <property type="match status" value="1"/>
</dbReference>
<evidence type="ECO:0000313" key="3">
    <source>
        <dbReference type="EnsemblMetazoa" id="XP_029347440.1"/>
    </source>
</evidence>
<name>A0A8R2NTX6_ACYPI</name>
<protein>
    <recommendedName>
        <fullName evidence="2">DUF4806 domain-containing protein</fullName>
    </recommendedName>
</protein>
<feature type="region of interest" description="Disordered" evidence="1">
    <location>
        <begin position="89"/>
        <end position="138"/>
    </location>
</feature>
<dbReference type="PANTHER" id="PTHR34153:SF2">
    <property type="entry name" value="SI:CH211-262H13.3-RELATED"/>
    <property type="match status" value="1"/>
</dbReference>
<dbReference type="Pfam" id="PF16064">
    <property type="entry name" value="DUF4806"/>
    <property type="match status" value="1"/>
</dbReference>
<organism evidence="3 4">
    <name type="scientific">Acyrthosiphon pisum</name>
    <name type="common">Pea aphid</name>
    <dbReference type="NCBI Taxonomy" id="7029"/>
    <lineage>
        <taxon>Eukaryota</taxon>
        <taxon>Metazoa</taxon>
        <taxon>Ecdysozoa</taxon>
        <taxon>Arthropoda</taxon>
        <taxon>Hexapoda</taxon>
        <taxon>Insecta</taxon>
        <taxon>Pterygota</taxon>
        <taxon>Neoptera</taxon>
        <taxon>Paraneoptera</taxon>
        <taxon>Hemiptera</taxon>
        <taxon>Sternorrhyncha</taxon>
        <taxon>Aphidomorpha</taxon>
        <taxon>Aphidoidea</taxon>
        <taxon>Aphididae</taxon>
        <taxon>Macrosiphini</taxon>
        <taxon>Acyrthosiphon</taxon>
    </lineage>
</organism>
<keyword evidence="4" id="KW-1185">Reference proteome</keyword>
<sequence length="412" mass="46306">MSAGWYVVKFKNEKNIIEVIPSNWIKNFEACFWPLKYGSIKLQSAIKNRANPEKDWKLYTIKVICNKMFTVYKDASKFANETLAQSSSESEQLTAKKTSTKRKKKNKQIDCSSGPSSDEKDNELPPFPKFKKNDSKETESSIDVSHNIECSLNDDLNVVSNENQNIFVIDDDDNQNIDLSDGFRCIISNNQNCVSSDESFTVIDNNDIGVSNGSDNLPSVSGNKNQNYNFPEVETQILRQLITLNARCKEQGDYLHTIMMVVNNIQEKQDKQTSSIAVSSATNDELENVCAMLPISNELSLTNFKETLINNKTLYDKMVKMLALLGGSNFKESVRRILRKLITNDYAKSFSYTGHKNNKTALNNTILASLLTKAIHSSTNNAGTTVKQIELVASIWLTKANERCKQAAEVPL</sequence>
<evidence type="ECO:0000256" key="1">
    <source>
        <dbReference type="SAM" id="MobiDB-lite"/>
    </source>
</evidence>
<evidence type="ECO:0000313" key="4">
    <source>
        <dbReference type="Proteomes" id="UP000007819"/>
    </source>
</evidence>
<reference evidence="4" key="1">
    <citation type="submission" date="2010-06" db="EMBL/GenBank/DDBJ databases">
        <authorList>
            <person name="Jiang H."/>
            <person name="Abraham K."/>
            <person name="Ali S."/>
            <person name="Alsbrooks S.L."/>
            <person name="Anim B.N."/>
            <person name="Anosike U.S."/>
            <person name="Attaway T."/>
            <person name="Bandaranaike D.P."/>
            <person name="Battles P.K."/>
            <person name="Bell S.N."/>
            <person name="Bell A.V."/>
            <person name="Beltran B."/>
            <person name="Bickham C."/>
            <person name="Bustamante Y."/>
            <person name="Caleb T."/>
            <person name="Canada A."/>
            <person name="Cardenas V."/>
            <person name="Carter K."/>
            <person name="Chacko J."/>
            <person name="Chandrabose M.N."/>
            <person name="Chavez D."/>
            <person name="Chavez A."/>
            <person name="Chen L."/>
            <person name="Chu H.-S."/>
            <person name="Claassen K.J."/>
            <person name="Cockrell R."/>
            <person name="Collins M."/>
            <person name="Cooper J.A."/>
            <person name="Cree A."/>
            <person name="Curry S.M."/>
            <person name="Da Y."/>
            <person name="Dao M.D."/>
            <person name="Das B."/>
            <person name="Davila M.-L."/>
            <person name="Davy-Carroll L."/>
            <person name="Denson S."/>
            <person name="Dinh H."/>
            <person name="Ebong V.E."/>
            <person name="Edwards J.R."/>
            <person name="Egan A."/>
            <person name="El-Daye J."/>
            <person name="Escobedo L."/>
            <person name="Fernandez S."/>
            <person name="Fernando P.R."/>
            <person name="Flagg N."/>
            <person name="Forbes L.D."/>
            <person name="Fowler R.G."/>
            <person name="Fu Q."/>
            <person name="Gabisi R.A."/>
            <person name="Ganer J."/>
            <person name="Garbino Pronczuk A."/>
            <person name="Garcia R.M."/>
            <person name="Garner T."/>
            <person name="Garrett T.E."/>
            <person name="Gonzalez D.A."/>
            <person name="Hamid H."/>
            <person name="Hawkins E.S."/>
            <person name="Hirani K."/>
            <person name="Hogues M.E."/>
            <person name="Hollins B."/>
            <person name="Hsiao C.-H."/>
            <person name="Jabil R."/>
            <person name="James M.L."/>
            <person name="Jhangiani S.N."/>
            <person name="Johnson B."/>
            <person name="Johnson Q."/>
            <person name="Joshi V."/>
            <person name="Kalu J.B."/>
            <person name="Kam C."/>
            <person name="Kashfia A."/>
            <person name="Keebler J."/>
            <person name="Kisamo H."/>
            <person name="Kovar C.L."/>
            <person name="Lago L.A."/>
            <person name="Lai C.-Y."/>
            <person name="Laidlaw J."/>
            <person name="Lara F."/>
            <person name="Le T.-K."/>
            <person name="Lee S.L."/>
            <person name="Legall F.H."/>
            <person name="Lemon S.J."/>
            <person name="Lewis L.R."/>
            <person name="Li B."/>
            <person name="Liu Y."/>
            <person name="Liu Y.-S."/>
            <person name="Lopez J."/>
            <person name="Lozado R.J."/>
            <person name="Lu J."/>
            <person name="Madu R.C."/>
            <person name="Maheshwari M."/>
            <person name="Maheshwari R."/>
            <person name="Malloy K."/>
            <person name="Martinez E."/>
            <person name="Mathew T."/>
            <person name="Mercado I.C."/>
            <person name="Mercado C."/>
            <person name="Meyer B."/>
            <person name="Montgomery K."/>
            <person name="Morgan M.B."/>
            <person name="Munidasa M."/>
            <person name="Nazareth L.V."/>
            <person name="Nelson J."/>
            <person name="Ng B.M."/>
            <person name="Nguyen N.B."/>
            <person name="Nguyen P.Q."/>
            <person name="Nguyen T."/>
            <person name="Obregon M."/>
            <person name="Okwuonu G.O."/>
            <person name="Onwere C.G."/>
            <person name="Orozco G."/>
            <person name="Parra A."/>
            <person name="Patel S."/>
            <person name="Patil S."/>
            <person name="Perez A."/>
            <person name="Perez Y."/>
            <person name="Pham C."/>
            <person name="Primus E.L."/>
            <person name="Pu L.-L."/>
            <person name="Puazo M."/>
            <person name="Qin X."/>
            <person name="Quiroz J.B."/>
            <person name="Reese J."/>
            <person name="Richards S."/>
            <person name="Rives C.M."/>
            <person name="Robberts R."/>
            <person name="Ruiz S.J."/>
            <person name="Ruiz M.J."/>
            <person name="Santibanez J."/>
            <person name="Schneider B.W."/>
            <person name="Sisson I."/>
            <person name="Smith M."/>
            <person name="Sodergren E."/>
            <person name="Song X.-Z."/>
            <person name="Song B.B."/>
            <person name="Summersgill H."/>
            <person name="Thelus R."/>
            <person name="Thornton R.D."/>
            <person name="Trejos Z.Y."/>
            <person name="Usmani K."/>
            <person name="Vattathil S."/>
            <person name="Villasana D."/>
            <person name="Walker D.L."/>
            <person name="Wang S."/>
            <person name="Wang K."/>
            <person name="White C.S."/>
            <person name="Williams A.C."/>
            <person name="Williamson J."/>
            <person name="Wilson K."/>
            <person name="Woghiren I.O."/>
            <person name="Woodworth J.R."/>
            <person name="Worley K.C."/>
            <person name="Wright R.A."/>
            <person name="Wu W."/>
            <person name="Young L."/>
            <person name="Zhang L."/>
            <person name="Zhang J."/>
            <person name="Zhu Y."/>
            <person name="Muzny D.M."/>
            <person name="Weinstock G."/>
            <person name="Gibbs R.A."/>
        </authorList>
    </citation>
    <scope>NUCLEOTIDE SEQUENCE [LARGE SCALE GENOMIC DNA]</scope>
    <source>
        <strain evidence="4">LSR1</strain>
    </source>
</reference>
<dbReference type="InterPro" id="IPR032071">
    <property type="entry name" value="DUF4806"/>
</dbReference>
<dbReference type="EnsemblMetazoa" id="XM_029491580.1">
    <property type="protein sequence ID" value="XP_029347440.1"/>
    <property type="gene ID" value="LOC100570001"/>
</dbReference>
<proteinExistence type="predicted"/>
<reference evidence="3" key="2">
    <citation type="submission" date="2022-06" db="UniProtKB">
        <authorList>
            <consortium name="EnsemblMetazoa"/>
        </authorList>
    </citation>
    <scope>IDENTIFICATION</scope>
</reference>
<dbReference type="OrthoDB" id="6621698at2759"/>
<evidence type="ECO:0000259" key="2">
    <source>
        <dbReference type="Pfam" id="PF16064"/>
    </source>
</evidence>
<dbReference type="AlphaFoldDB" id="A0A8R2NTX6"/>
<dbReference type="Proteomes" id="UP000007819">
    <property type="component" value="Chromosome A3"/>
</dbReference>
<accession>A0A8R2NTX6</accession>
<feature type="domain" description="DUF4806" evidence="2">
    <location>
        <begin position="293"/>
        <end position="373"/>
    </location>
</feature>